<dbReference type="PANTHER" id="PTHR43072">
    <property type="entry name" value="N-ACETYLTRANSFERASE"/>
    <property type="match status" value="1"/>
</dbReference>
<proteinExistence type="predicted"/>
<accession>A0ABV4ZLJ4</accession>
<evidence type="ECO:0000313" key="2">
    <source>
        <dbReference type="EMBL" id="MFB4195002.1"/>
    </source>
</evidence>
<dbReference type="CDD" id="cd04301">
    <property type="entry name" value="NAT_SF"/>
    <property type="match status" value="1"/>
</dbReference>
<dbReference type="InterPro" id="IPR000182">
    <property type="entry name" value="GNAT_dom"/>
</dbReference>
<evidence type="ECO:0000259" key="1">
    <source>
        <dbReference type="PROSITE" id="PS51186"/>
    </source>
</evidence>
<reference evidence="2 3" key="1">
    <citation type="submission" date="2024-09" db="EMBL/GenBank/DDBJ databases">
        <title>Draft genome sequence of multifaceted antimicrobials producing Streptomyces sp. strain FH1.</title>
        <authorList>
            <person name="Hassan F."/>
            <person name="Ali H."/>
            <person name="Hassan N."/>
            <person name="Nawaz A."/>
        </authorList>
    </citation>
    <scope>NUCLEOTIDE SEQUENCE [LARGE SCALE GENOMIC DNA]</scope>
    <source>
        <strain evidence="2 3">FH1</strain>
    </source>
</reference>
<dbReference type="RefSeq" id="WP_375062937.1">
    <property type="nucleotide sequence ID" value="NZ_JBHGBT010000008.1"/>
</dbReference>
<organism evidence="2 3">
    <name type="scientific">Streptomyces carpaticus</name>
    <dbReference type="NCBI Taxonomy" id="285558"/>
    <lineage>
        <taxon>Bacteria</taxon>
        <taxon>Bacillati</taxon>
        <taxon>Actinomycetota</taxon>
        <taxon>Actinomycetes</taxon>
        <taxon>Kitasatosporales</taxon>
        <taxon>Streptomycetaceae</taxon>
        <taxon>Streptomyces</taxon>
    </lineage>
</organism>
<dbReference type="Pfam" id="PF24553">
    <property type="entry name" value="Rv0428c_C"/>
    <property type="match status" value="1"/>
</dbReference>
<gene>
    <name evidence="2" type="ORF">ACE11A_11630</name>
</gene>
<protein>
    <submittedName>
        <fullName evidence="2">GNAT family N-acetyltransferase</fullName>
    </submittedName>
</protein>
<feature type="domain" description="N-acetyltransferase" evidence="1">
    <location>
        <begin position="186"/>
        <end position="322"/>
    </location>
</feature>
<sequence length="322" mass="34417">MEFTMGGRLKVAITPADLGKRVSVRTIAAPGDAPARYTDTVGVLTSWSDGVLSITRRDGQRVRLAESGMVAGKTVPEAPARRRGTPAASARELTAVAGRAWPGTETERIGDWLLNAAGGWTARANSAHRVGPGGPDPERIRQWYAARGLPARIQVDTGAAGTDELLDAALERAGWRAERPAILRVAALAPLADREPDPRVRVGRELTEEWLAAYPRHREAPENAPRVLAGGPSVHLACVPGAAAARCVVDGRWAGFAAVQVAAEHRRRGLATALMAELARVALAEGASAAYLQVEPDNEGARVLYDRLGFTDHHHYHYRTAP</sequence>
<dbReference type="SUPFAM" id="SSF55729">
    <property type="entry name" value="Acyl-CoA N-acyltransferases (Nat)"/>
    <property type="match status" value="1"/>
</dbReference>
<keyword evidence="3" id="KW-1185">Reference proteome</keyword>
<dbReference type="InterPro" id="IPR016181">
    <property type="entry name" value="Acyl_CoA_acyltransferase"/>
</dbReference>
<dbReference type="Proteomes" id="UP001577267">
    <property type="component" value="Unassembled WGS sequence"/>
</dbReference>
<dbReference type="InterPro" id="IPR056935">
    <property type="entry name" value="Rv0428c-like_C"/>
</dbReference>
<dbReference type="PROSITE" id="PS51186">
    <property type="entry name" value="GNAT"/>
    <property type="match status" value="1"/>
</dbReference>
<evidence type="ECO:0000313" key="3">
    <source>
        <dbReference type="Proteomes" id="UP001577267"/>
    </source>
</evidence>
<comment type="caution">
    <text evidence="2">The sequence shown here is derived from an EMBL/GenBank/DDBJ whole genome shotgun (WGS) entry which is preliminary data.</text>
</comment>
<name>A0ABV4ZLJ4_9ACTN</name>
<dbReference type="Gene3D" id="3.40.630.30">
    <property type="match status" value="1"/>
</dbReference>
<dbReference type="EMBL" id="JBHGBT010000008">
    <property type="protein sequence ID" value="MFB4195002.1"/>
    <property type="molecule type" value="Genomic_DNA"/>
</dbReference>